<reference evidence="1" key="1">
    <citation type="submission" date="2017-07" db="EMBL/GenBank/DDBJ databases">
        <title>Taro Niue Genome Assembly and Annotation.</title>
        <authorList>
            <person name="Atibalentja N."/>
            <person name="Keating K."/>
            <person name="Fields C.J."/>
        </authorList>
    </citation>
    <scope>NUCLEOTIDE SEQUENCE</scope>
    <source>
        <strain evidence="1">Niue_2</strain>
        <tissue evidence="1">Leaf</tissue>
    </source>
</reference>
<accession>A0A843U3D3</accession>
<dbReference type="GO" id="GO:0045053">
    <property type="term" value="P:protein retention in Golgi apparatus"/>
    <property type="evidence" value="ECO:0007669"/>
    <property type="project" value="TreeGrafter"/>
</dbReference>
<dbReference type="Proteomes" id="UP000652761">
    <property type="component" value="Unassembled WGS sequence"/>
</dbReference>
<evidence type="ECO:0000313" key="2">
    <source>
        <dbReference type="Proteomes" id="UP000652761"/>
    </source>
</evidence>
<sequence>MMQSTATYLDANKSTATPGRQLQLNCNRVVRHGIMNQLNSNQSFPMASFGQNAFKKEVKPEPACGLESYNRIFGQGSCSHGVSSTFFEEKKSDIASELQNDGISKFFDTMLNASTGIPFNHSSFLDPSFADFPCHTGCLFIPNLSGGNCAGDVKKECPSNLMSDIIPRSMIEHRNNNNVISLDSRYIDIFFFNFHLNEVRVHFHDPSGILATISLPLCTTASCFQGSDSWDILCYIDGMKLSSPWSSSSWSSPNIPELLWGPALPSISPILNIHVKKGGSEMVFPAVEISIAVQHVCCTLPSEFLSMVIGYFCLPVWTMQRNELSVTENDKCENVCHLQYKFEIRNSTLIIPMENCKDYCLQLGLPELHCDFIPRIHSIDALRDIPDDCLTPNIKLGNIVNLVNVFGQDASLAILLLEDGNVPLASSDSSCIRNVTLISKLDANLWIRIPCRIEFPDEQYVTTTFIMVKVDTCNFVIEDEYFIRGLEATGIAIDMLSTVGNEARYFESDVLQFIQLKRKLKEVNAVKELSTDTLIDIRVCANSLSLKLMECFASSDLIAVANMKAIFSIFIRNETVHKLNIHIKYVDLHSFLSTVVLLSFTPQDFRSSVIGINFSKSDEGENDFNLYIPLLDIWLHLSDWSKVIDLLHTITGVSNGALWSSSGSSPLKPESENDPEASLASTFYTDENVNREAAGLTMLSDKIVLSFHFPLHQEEHLSDNGFDNRDMKLTFRYGDIVFKCTAGRVKTTAEITENFNGQYAKFGTVFQLQILELHILICFTL</sequence>
<name>A0A843U3D3_COLES</name>
<dbReference type="PANTHER" id="PTHR16166">
    <property type="entry name" value="VACUOLAR PROTEIN SORTING-ASSOCIATED PROTEIN VPS13"/>
    <property type="match status" value="1"/>
</dbReference>
<dbReference type="PANTHER" id="PTHR16166:SF143">
    <property type="entry name" value="PROTEIN SORTING-ASSOCIATED PROTEIN, PUTATIVE (DUF1162)-RELATED"/>
    <property type="match status" value="1"/>
</dbReference>
<dbReference type="OrthoDB" id="428159at2759"/>
<dbReference type="GO" id="GO:0006623">
    <property type="term" value="P:protein targeting to vacuole"/>
    <property type="evidence" value="ECO:0007669"/>
    <property type="project" value="TreeGrafter"/>
</dbReference>
<comment type="caution">
    <text evidence="1">The sequence shown here is derived from an EMBL/GenBank/DDBJ whole genome shotgun (WGS) entry which is preliminary data.</text>
</comment>
<dbReference type="EMBL" id="NMUH01000473">
    <property type="protein sequence ID" value="MQL79752.1"/>
    <property type="molecule type" value="Genomic_DNA"/>
</dbReference>
<dbReference type="InterPro" id="IPR026847">
    <property type="entry name" value="VPS13"/>
</dbReference>
<keyword evidence="2" id="KW-1185">Reference proteome</keyword>
<protein>
    <submittedName>
        <fullName evidence="1">Uncharacterized protein</fullName>
    </submittedName>
</protein>
<proteinExistence type="predicted"/>
<organism evidence="1 2">
    <name type="scientific">Colocasia esculenta</name>
    <name type="common">Wild taro</name>
    <name type="synonym">Arum esculentum</name>
    <dbReference type="NCBI Taxonomy" id="4460"/>
    <lineage>
        <taxon>Eukaryota</taxon>
        <taxon>Viridiplantae</taxon>
        <taxon>Streptophyta</taxon>
        <taxon>Embryophyta</taxon>
        <taxon>Tracheophyta</taxon>
        <taxon>Spermatophyta</taxon>
        <taxon>Magnoliopsida</taxon>
        <taxon>Liliopsida</taxon>
        <taxon>Araceae</taxon>
        <taxon>Aroideae</taxon>
        <taxon>Colocasieae</taxon>
        <taxon>Colocasia</taxon>
    </lineage>
</organism>
<dbReference type="AlphaFoldDB" id="A0A843U3D3"/>
<evidence type="ECO:0000313" key="1">
    <source>
        <dbReference type="EMBL" id="MQL79752.1"/>
    </source>
</evidence>
<gene>
    <name evidence="1" type="ORF">Taro_012171</name>
</gene>